<name>A0A7W6NV94_9SPHN</name>
<dbReference type="Proteomes" id="UP000557392">
    <property type="component" value="Unassembled WGS sequence"/>
</dbReference>
<dbReference type="EMBL" id="JACIEH010000001">
    <property type="protein sequence ID" value="MBB4097834.1"/>
    <property type="molecule type" value="Genomic_DNA"/>
</dbReference>
<evidence type="ECO:0000313" key="1">
    <source>
        <dbReference type="EMBL" id="MBB4097834.1"/>
    </source>
</evidence>
<gene>
    <name evidence="1" type="ORF">GGR46_001367</name>
</gene>
<evidence type="ECO:0000313" key="2">
    <source>
        <dbReference type="Proteomes" id="UP000557392"/>
    </source>
</evidence>
<proteinExistence type="predicted"/>
<keyword evidence="2" id="KW-1185">Reference proteome</keyword>
<comment type="caution">
    <text evidence="1">The sequence shown here is derived from an EMBL/GenBank/DDBJ whole genome shotgun (WGS) entry which is preliminary data.</text>
</comment>
<protein>
    <recommendedName>
        <fullName evidence="3">DUF4398 domain-containing protein</fullName>
    </recommendedName>
</protein>
<accession>A0A7W6NV94</accession>
<evidence type="ECO:0008006" key="3">
    <source>
        <dbReference type="Google" id="ProtNLM"/>
    </source>
</evidence>
<dbReference type="PROSITE" id="PS51257">
    <property type="entry name" value="PROKAR_LIPOPROTEIN"/>
    <property type="match status" value="1"/>
</dbReference>
<dbReference type="RefSeq" id="WP_183995803.1">
    <property type="nucleotide sequence ID" value="NZ_JACIEH010000001.1"/>
</dbReference>
<organism evidence="1 2">
    <name type="scientific">Sphingomonas kyeonggiensis</name>
    <dbReference type="NCBI Taxonomy" id="1268553"/>
    <lineage>
        <taxon>Bacteria</taxon>
        <taxon>Pseudomonadati</taxon>
        <taxon>Pseudomonadota</taxon>
        <taxon>Alphaproteobacteria</taxon>
        <taxon>Sphingomonadales</taxon>
        <taxon>Sphingomonadaceae</taxon>
        <taxon>Sphingomonas</taxon>
    </lineage>
</organism>
<dbReference type="AlphaFoldDB" id="A0A7W6NV94"/>
<reference evidence="1 2" key="1">
    <citation type="submission" date="2020-08" db="EMBL/GenBank/DDBJ databases">
        <title>Genomic Encyclopedia of Type Strains, Phase IV (KMG-IV): sequencing the most valuable type-strain genomes for metagenomic binning, comparative biology and taxonomic classification.</title>
        <authorList>
            <person name="Goeker M."/>
        </authorList>
    </citation>
    <scope>NUCLEOTIDE SEQUENCE [LARGE SCALE GENOMIC DNA]</scope>
    <source>
        <strain evidence="1 2">DSM 101806</strain>
    </source>
</reference>
<sequence length="165" mass="17156">MRFILLISLSALAGCTETTGRYPSLLPRPIESTSLAEPERPVPVATPDAVLDKRIAEIRAGLDTGTKAFTAGAQDAEAKIAVSRGLGQGSEPWLQAQVAMGQLAELRRPAVAALTDLEELATQRGVDGLPPYPALEAAVTAAEQAAASQQARIDSLEAALGGTRN</sequence>